<reference evidence="4" key="1">
    <citation type="journal article" date="2019" name="Toxins">
        <title>Detection of Abrin-Like and Prepropulchellin-Like Toxin Genes and Transcripts Using Whole Genome Sequencing and Full-Length Transcript Sequencing of Abrus precatorius.</title>
        <authorList>
            <person name="Hovde B.T."/>
            <person name="Daligault H.E."/>
            <person name="Hanschen E.R."/>
            <person name="Kunde Y.A."/>
            <person name="Johnson M.B."/>
            <person name="Starkenburg S.R."/>
            <person name="Johnson S.L."/>
        </authorList>
    </citation>
    <scope>NUCLEOTIDE SEQUENCE [LARGE SCALE GENOMIC DNA]</scope>
</reference>
<dbReference type="RefSeq" id="XP_027359084.1">
    <property type="nucleotide sequence ID" value="XM_027503283.1"/>
</dbReference>
<protein>
    <submittedName>
        <fullName evidence="5">UDP-glycosyltransferase 83A1-like</fullName>
    </submittedName>
</protein>
<dbReference type="CDD" id="cd03784">
    <property type="entry name" value="GT1_Gtf-like"/>
    <property type="match status" value="1"/>
</dbReference>
<dbReference type="FunFam" id="3.40.50.2000:FF:000061">
    <property type="entry name" value="UDP-glycosyltransferase 83A1"/>
    <property type="match status" value="1"/>
</dbReference>
<dbReference type="SUPFAM" id="SSF53756">
    <property type="entry name" value="UDP-Glycosyltransferase/glycogen phosphorylase"/>
    <property type="match status" value="1"/>
</dbReference>
<sequence length="455" mass="51467">MNIPTILVLPYPAQGHVNPLMTLSQKLVENGCKVIFVNTHFNHERVVSSMADQLHNMDESMLKLVSISDGLRPEDDRKDLGKLCDTILRTMPSTFEKLIDDIHLNSDNRINFIVADMCMGWAFDVGTKLGIKGAMIWPASVSMLALICNIPKLIDDGIIDSDGGLKVTTKNTIRISPIMSDMDPRTFFWLNMGDTTTGKIVLNYLVQCAQCINLTEWCLCNTAYELESRPLSFSPNLLPIGPLLRSYDNSSATTKSIGQFWEEDFSCINWLDQQPHHSVVYVAFGSFTLFDQNQFNEIALGLDLTNRPFLWVVRKDNKMACPHEFKGSKGKIVEWAPQQKVLSHPAIACFVSHCGWNSTMEGLSNGVPFLCWPYFGDQMYNKTYICDELKIGFGFDLDKNGLVSCEEFKMKVDQLLSDENIISRSLELKEKLIKNIARGGLSSKNFNRFVKWLKE</sequence>
<proteinExistence type="inferred from homology"/>
<dbReference type="InterPro" id="IPR018247">
    <property type="entry name" value="EF_Hand_1_Ca_BS"/>
</dbReference>
<comment type="similarity">
    <text evidence="1">Belongs to the UDP-glycosyltransferase family.</text>
</comment>
<reference evidence="5" key="2">
    <citation type="submission" date="2025-08" db="UniProtKB">
        <authorList>
            <consortium name="RefSeq"/>
        </authorList>
    </citation>
    <scope>IDENTIFICATION</scope>
    <source>
        <tissue evidence="5">Young leaves</tissue>
    </source>
</reference>
<dbReference type="AlphaFoldDB" id="A0A8B8LW02"/>
<name>A0A8B8LW02_ABRPR</name>
<dbReference type="Gene3D" id="3.40.50.2000">
    <property type="entry name" value="Glycogen Phosphorylase B"/>
    <property type="match status" value="2"/>
</dbReference>
<evidence type="ECO:0000313" key="5">
    <source>
        <dbReference type="RefSeq" id="XP_027359084.1"/>
    </source>
</evidence>
<dbReference type="OrthoDB" id="5835829at2759"/>
<dbReference type="Proteomes" id="UP000694853">
    <property type="component" value="Unplaced"/>
</dbReference>
<evidence type="ECO:0000256" key="1">
    <source>
        <dbReference type="ARBA" id="ARBA00009995"/>
    </source>
</evidence>
<dbReference type="KEGG" id="aprc:113867800"/>
<dbReference type="GeneID" id="113867800"/>
<organism evidence="4 5">
    <name type="scientific">Abrus precatorius</name>
    <name type="common">Indian licorice</name>
    <name type="synonym">Glycine abrus</name>
    <dbReference type="NCBI Taxonomy" id="3816"/>
    <lineage>
        <taxon>Eukaryota</taxon>
        <taxon>Viridiplantae</taxon>
        <taxon>Streptophyta</taxon>
        <taxon>Embryophyta</taxon>
        <taxon>Tracheophyta</taxon>
        <taxon>Spermatophyta</taxon>
        <taxon>Magnoliopsida</taxon>
        <taxon>eudicotyledons</taxon>
        <taxon>Gunneridae</taxon>
        <taxon>Pentapetalae</taxon>
        <taxon>rosids</taxon>
        <taxon>fabids</taxon>
        <taxon>Fabales</taxon>
        <taxon>Fabaceae</taxon>
        <taxon>Papilionoideae</taxon>
        <taxon>50 kb inversion clade</taxon>
        <taxon>NPAAA clade</taxon>
        <taxon>indigoferoid/millettioid clade</taxon>
        <taxon>Abreae</taxon>
        <taxon>Abrus</taxon>
    </lineage>
</organism>
<evidence type="ECO:0000256" key="2">
    <source>
        <dbReference type="ARBA" id="ARBA00022679"/>
    </source>
</evidence>
<dbReference type="FunFam" id="3.40.50.2000:FF:000133">
    <property type="entry name" value="UDP-glycosyltransferase 83A1"/>
    <property type="match status" value="1"/>
</dbReference>
<dbReference type="PANTHER" id="PTHR11926:SF1530">
    <property type="entry name" value="EF-HAND DOMAIN-CONTAINING PROTEIN"/>
    <property type="match status" value="1"/>
</dbReference>
<evidence type="ECO:0000313" key="4">
    <source>
        <dbReference type="Proteomes" id="UP000694853"/>
    </source>
</evidence>
<dbReference type="PROSITE" id="PS00018">
    <property type="entry name" value="EF_HAND_1"/>
    <property type="match status" value="1"/>
</dbReference>
<gene>
    <name evidence="5" type="primary">LOC113867800</name>
</gene>
<dbReference type="InterPro" id="IPR002048">
    <property type="entry name" value="EF_hand_dom"/>
</dbReference>
<dbReference type="Pfam" id="PF00201">
    <property type="entry name" value="UDPGT"/>
    <property type="match status" value="1"/>
</dbReference>
<dbReference type="PANTHER" id="PTHR11926">
    <property type="entry name" value="GLUCOSYL/GLUCURONOSYL TRANSFERASES"/>
    <property type="match status" value="1"/>
</dbReference>
<dbReference type="GO" id="GO:0080043">
    <property type="term" value="F:quercetin 3-O-glucosyltransferase activity"/>
    <property type="evidence" value="ECO:0007669"/>
    <property type="project" value="TreeGrafter"/>
</dbReference>
<accession>A0A8B8LW02</accession>
<keyword evidence="2" id="KW-0808">Transferase</keyword>
<dbReference type="InterPro" id="IPR002213">
    <property type="entry name" value="UDP_glucos_trans"/>
</dbReference>
<dbReference type="GO" id="GO:0080044">
    <property type="term" value="F:quercetin 7-O-glucosyltransferase activity"/>
    <property type="evidence" value="ECO:0007669"/>
    <property type="project" value="TreeGrafter"/>
</dbReference>
<dbReference type="GO" id="GO:0005509">
    <property type="term" value="F:calcium ion binding"/>
    <property type="evidence" value="ECO:0007669"/>
    <property type="project" value="InterPro"/>
</dbReference>
<evidence type="ECO:0000259" key="3">
    <source>
        <dbReference type="PROSITE" id="PS50222"/>
    </source>
</evidence>
<dbReference type="PROSITE" id="PS50222">
    <property type="entry name" value="EF_HAND_2"/>
    <property type="match status" value="1"/>
</dbReference>
<feature type="domain" description="EF-hand" evidence="3">
    <location>
        <begin position="395"/>
        <end position="418"/>
    </location>
</feature>
<keyword evidence="4" id="KW-1185">Reference proteome</keyword>